<accession>A0A0S6W3Y0</accession>
<dbReference type="STRING" id="1499966.U14_04379"/>
<dbReference type="Gene3D" id="1.20.120.50">
    <property type="entry name" value="Hemerythrin-like"/>
    <property type="match status" value="1"/>
</dbReference>
<feature type="domain" description="Hemerythrin-like" evidence="4">
    <location>
        <begin position="12"/>
        <end position="121"/>
    </location>
</feature>
<dbReference type="SUPFAM" id="SSF47188">
    <property type="entry name" value="Hemerythrin-like"/>
    <property type="match status" value="1"/>
</dbReference>
<dbReference type="HOGENOM" id="CLU_086902_3_1_0"/>
<dbReference type="GO" id="GO:0046872">
    <property type="term" value="F:metal ion binding"/>
    <property type="evidence" value="ECO:0007669"/>
    <property type="project" value="UniProtKB-KW"/>
</dbReference>
<evidence type="ECO:0000256" key="2">
    <source>
        <dbReference type="ARBA" id="ARBA00022723"/>
    </source>
</evidence>
<organism evidence="5">
    <name type="scientific">Candidatus Moduliflexus flocculans</name>
    <dbReference type="NCBI Taxonomy" id="1499966"/>
    <lineage>
        <taxon>Bacteria</taxon>
        <taxon>Candidatus Moduliflexota</taxon>
        <taxon>Candidatus Moduliflexia</taxon>
        <taxon>Candidatus Moduliflexales</taxon>
        <taxon>Candidatus Moduliflexaceae</taxon>
    </lineage>
</organism>
<dbReference type="PANTHER" id="PTHR37164:SF1">
    <property type="entry name" value="BACTERIOHEMERYTHRIN"/>
    <property type="match status" value="1"/>
</dbReference>
<name>A0A0S6W3Y0_9BACT</name>
<dbReference type="Proteomes" id="UP000030700">
    <property type="component" value="Unassembled WGS sequence"/>
</dbReference>
<evidence type="ECO:0000256" key="1">
    <source>
        <dbReference type="ARBA" id="ARBA00010587"/>
    </source>
</evidence>
<dbReference type="NCBIfam" id="TIGR02481">
    <property type="entry name" value="hemeryth_dom"/>
    <property type="match status" value="1"/>
</dbReference>
<dbReference type="CDD" id="cd12107">
    <property type="entry name" value="Hemerythrin"/>
    <property type="match status" value="1"/>
</dbReference>
<comment type="similarity">
    <text evidence="1">Belongs to the hemerythrin family.</text>
</comment>
<evidence type="ECO:0000259" key="4">
    <source>
        <dbReference type="Pfam" id="PF01814"/>
    </source>
</evidence>
<protein>
    <submittedName>
        <fullName evidence="5">Hemerythrin-like metal-binding protein</fullName>
    </submittedName>
</protein>
<sequence length="132" mass="15117">MNIAWNSLMTTGVPELDDQHRDLIDTLNQLADAMSANKGSQDIGKILTFAEEYAQSHFQIEEAYFKKYACPASAQNQQEHAQFLARFRELQSQFEQHGADFKFLSSVYRELSNWLVHHILGVDVQLRDAIGK</sequence>
<dbReference type="InterPro" id="IPR035938">
    <property type="entry name" value="Hemerythrin-like_sf"/>
</dbReference>
<dbReference type="NCBIfam" id="NF033749">
    <property type="entry name" value="bact_hemeryth"/>
    <property type="match status" value="1"/>
</dbReference>
<dbReference type="Pfam" id="PF01814">
    <property type="entry name" value="Hemerythrin"/>
    <property type="match status" value="1"/>
</dbReference>
<dbReference type="AlphaFoldDB" id="A0A0S6W3Y0"/>
<dbReference type="PANTHER" id="PTHR37164">
    <property type="entry name" value="BACTERIOHEMERYTHRIN"/>
    <property type="match status" value="1"/>
</dbReference>
<dbReference type="InterPro" id="IPR012827">
    <property type="entry name" value="Hemerythrin_metal-bd"/>
</dbReference>
<dbReference type="EMBL" id="DF820459">
    <property type="protein sequence ID" value="GAK53119.1"/>
    <property type="molecule type" value="Genomic_DNA"/>
</dbReference>
<evidence type="ECO:0000313" key="6">
    <source>
        <dbReference type="Proteomes" id="UP000030700"/>
    </source>
</evidence>
<evidence type="ECO:0000256" key="3">
    <source>
        <dbReference type="ARBA" id="ARBA00023004"/>
    </source>
</evidence>
<reference evidence="5" key="1">
    <citation type="journal article" date="2015" name="PeerJ">
        <title>First genomic representation of candidate bacterial phylum KSB3 points to enhanced environmental sensing as a trigger of wastewater bulking.</title>
        <authorList>
            <person name="Sekiguchi Y."/>
            <person name="Ohashi A."/>
            <person name="Parks D.H."/>
            <person name="Yamauchi T."/>
            <person name="Tyson G.W."/>
            <person name="Hugenholtz P."/>
        </authorList>
    </citation>
    <scope>NUCLEOTIDE SEQUENCE [LARGE SCALE GENOMIC DNA]</scope>
</reference>
<dbReference type="InterPro" id="IPR050669">
    <property type="entry name" value="Hemerythrin"/>
</dbReference>
<gene>
    <name evidence="5" type="ORF">U14_04379</name>
</gene>
<evidence type="ECO:0000313" key="5">
    <source>
        <dbReference type="EMBL" id="GAK53119.1"/>
    </source>
</evidence>
<keyword evidence="6" id="KW-1185">Reference proteome</keyword>
<keyword evidence="3" id="KW-0408">Iron</keyword>
<dbReference type="InterPro" id="IPR012312">
    <property type="entry name" value="Hemerythrin-like"/>
</dbReference>
<proteinExistence type="inferred from homology"/>
<keyword evidence="2" id="KW-0479">Metal-binding</keyword>